<sequence length="134" mass="14314">MLHCCFGAAASSSSPLLHCSATALVLRRSCCLQPTHSCPAACCSSLPTSHRTSHRTPVSLLRPAAPRTGVTLLQPTELLGRHRKLAIPLRQCSQVSLPRCGKASSRRPFSSHPPPPGAPVAVAEPEIHDWVCHM</sequence>
<organism evidence="1 2">
    <name type="scientific">Panicum virgatum</name>
    <name type="common">Blackwell switchgrass</name>
    <dbReference type="NCBI Taxonomy" id="38727"/>
    <lineage>
        <taxon>Eukaryota</taxon>
        <taxon>Viridiplantae</taxon>
        <taxon>Streptophyta</taxon>
        <taxon>Embryophyta</taxon>
        <taxon>Tracheophyta</taxon>
        <taxon>Spermatophyta</taxon>
        <taxon>Magnoliopsida</taxon>
        <taxon>Liliopsida</taxon>
        <taxon>Poales</taxon>
        <taxon>Poaceae</taxon>
        <taxon>PACMAD clade</taxon>
        <taxon>Panicoideae</taxon>
        <taxon>Panicodae</taxon>
        <taxon>Paniceae</taxon>
        <taxon>Panicinae</taxon>
        <taxon>Panicum</taxon>
        <taxon>Panicum sect. Hiantes</taxon>
    </lineage>
</organism>
<protein>
    <submittedName>
        <fullName evidence="1">Uncharacterized protein</fullName>
    </submittedName>
</protein>
<proteinExistence type="predicted"/>
<gene>
    <name evidence="1" type="ORF">PVAP13_9KG136370</name>
</gene>
<reference evidence="1" key="1">
    <citation type="submission" date="2020-05" db="EMBL/GenBank/DDBJ databases">
        <title>WGS assembly of Panicum virgatum.</title>
        <authorList>
            <person name="Lovell J.T."/>
            <person name="Jenkins J."/>
            <person name="Shu S."/>
            <person name="Juenger T.E."/>
            <person name="Schmutz J."/>
        </authorList>
    </citation>
    <scope>NUCLEOTIDE SEQUENCE</scope>
    <source>
        <strain evidence="1">AP13</strain>
    </source>
</reference>
<dbReference type="AlphaFoldDB" id="A0A8T0NMJ9"/>
<dbReference type="Proteomes" id="UP000823388">
    <property type="component" value="Chromosome 9K"/>
</dbReference>
<name>A0A8T0NMJ9_PANVG</name>
<comment type="caution">
    <text evidence="1">The sequence shown here is derived from an EMBL/GenBank/DDBJ whole genome shotgun (WGS) entry which is preliminary data.</text>
</comment>
<evidence type="ECO:0000313" key="2">
    <source>
        <dbReference type="Proteomes" id="UP000823388"/>
    </source>
</evidence>
<accession>A0A8T0NMJ9</accession>
<evidence type="ECO:0000313" key="1">
    <source>
        <dbReference type="EMBL" id="KAG2548084.1"/>
    </source>
</evidence>
<dbReference type="EMBL" id="CM029053">
    <property type="protein sequence ID" value="KAG2548084.1"/>
    <property type="molecule type" value="Genomic_DNA"/>
</dbReference>
<keyword evidence="2" id="KW-1185">Reference proteome</keyword>